<name>A0ABQ9HEI0_9NEOP</name>
<accession>A0ABQ9HEI0</accession>
<evidence type="ECO:0000313" key="2">
    <source>
        <dbReference type="Proteomes" id="UP001159363"/>
    </source>
</evidence>
<reference evidence="1 2" key="1">
    <citation type="submission" date="2023-02" db="EMBL/GenBank/DDBJ databases">
        <title>LHISI_Scaffold_Assembly.</title>
        <authorList>
            <person name="Stuart O.P."/>
            <person name="Cleave R."/>
            <person name="Magrath M.J.L."/>
            <person name="Mikheyev A.S."/>
        </authorList>
    </citation>
    <scope>NUCLEOTIDE SEQUENCE [LARGE SCALE GENOMIC DNA]</scope>
    <source>
        <strain evidence="1">Daus_M_001</strain>
        <tissue evidence="1">Leg muscle</tissue>
    </source>
</reference>
<comment type="caution">
    <text evidence="1">The sequence shown here is derived from an EMBL/GenBank/DDBJ whole genome shotgun (WGS) entry which is preliminary data.</text>
</comment>
<dbReference type="EMBL" id="JARBHB010000005">
    <property type="protein sequence ID" value="KAJ8882719.1"/>
    <property type="molecule type" value="Genomic_DNA"/>
</dbReference>
<organism evidence="1 2">
    <name type="scientific">Dryococelus australis</name>
    <dbReference type="NCBI Taxonomy" id="614101"/>
    <lineage>
        <taxon>Eukaryota</taxon>
        <taxon>Metazoa</taxon>
        <taxon>Ecdysozoa</taxon>
        <taxon>Arthropoda</taxon>
        <taxon>Hexapoda</taxon>
        <taxon>Insecta</taxon>
        <taxon>Pterygota</taxon>
        <taxon>Neoptera</taxon>
        <taxon>Polyneoptera</taxon>
        <taxon>Phasmatodea</taxon>
        <taxon>Verophasmatodea</taxon>
        <taxon>Anareolatae</taxon>
        <taxon>Phasmatidae</taxon>
        <taxon>Eurycanthinae</taxon>
        <taxon>Dryococelus</taxon>
    </lineage>
</organism>
<proteinExistence type="predicted"/>
<protein>
    <submittedName>
        <fullName evidence="1">Uncharacterized protein</fullName>
    </submittedName>
</protein>
<sequence length="158" mass="18438">MARKVTRVKGEIYARKRRQERKLNRNMAKEYTTAEEKSVPARMSKSLKNFRLGCKKLLEISYGDDVEPDVTCGMKQRVLVVTTRLRLAFTRNWCPYLLMWNMFFSTLSCRGQSKISHVSAMFLTAMQNNQHLKTVDHKLMVSGHSHLECDINHARIED</sequence>
<keyword evidence="2" id="KW-1185">Reference proteome</keyword>
<evidence type="ECO:0000313" key="1">
    <source>
        <dbReference type="EMBL" id="KAJ8882719.1"/>
    </source>
</evidence>
<dbReference type="Proteomes" id="UP001159363">
    <property type="component" value="Chromosome 4"/>
</dbReference>
<gene>
    <name evidence="1" type="ORF">PR048_014532</name>
</gene>